<dbReference type="InterPro" id="IPR036691">
    <property type="entry name" value="Endo/exonu/phosph_ase_sf"/>
</dbReference>
<dbReference type="Gene3D" id="3.60.10.10">
    <property type="entry name" value="Endonuclease/exonuclease/phosphatase"/>
    <property type="match status" value="1"/>
</dbReference>
<dbReference type="EMBL" id="UYJE01005828">
    <property type="protein sequence ID" value="VDI40819.1"/>
    <property type="molecule type" value="Genomic_DNA"/>
</dbReference>
<keyword evidence="3" id="KW-1185">Reference proteome</keyword>
<proteinExistence type="predicted"/>
<evidence type="ECO:0000313" key="3">
    <source>
        <dbReference type="Proteomes" id="UP000596742"/>
    </source>
</evidence>
<name>A0A8B6EYM3_MYTGA</name>
<dbReference type="InterPro" id="IPR051055">
    <property type="entry name" value="PIF1_helicase"/>
</dbReference>
<dbReference type="Proteomes" id="UP000596742">
    <property type="component" value="Unassembled WGS sequence"/>
</dbReference>
<gene>
    <name evidence="2" type="ORF">MGAL_10B070056</name>
</gene>
<dbReference type="Pfam" id="PF03372">
    <property type="entry name" value="Exo_endo_phos"/>
    <property type="match status" value="1"/>
</dbReference>
<dbReference type="PANTHER" id="PTHR47642">
    <property type="entry name" value="ATP-DEPENDENT DNA HELICASE"/>
    <property type="match status" value="1"/>
</dbReference>
<dbReference type="InterPro" id="IPR005135">
    <property type="entry name" value="Endo/exonuclease/phosphatase"/>
</dbReference>
<protein>
    <recommendedName>
        <fullName evidence="1">Endonuclease/exonuclease/phosphatase domain-containing protein</fullName>
    </recommendedName>
</protein>
<dbReference type="SUPFAM" id="SSF56219">
    <property type="entry name" value="DNase I-like"/>
    <property type="match status" value="1"/>
</dbReference>
<dbReference type="OrthoDB" id="6152543at2759"/>
<evidence type="ECO:0000259" key="1">
    <source>
        <dbReference type="Pfam" id="PF03372"/>
    </source>
</evidence>
<dbReference type="GO" id="GO:0003824">
    <property type="term" value="F:catalytic activity"/>
    <property type="evidence" value="ECO:0007669"/>
    <property type="project" value="InterPro"/>
</dbReference>
<dbReference type="InterPro" id="IPR027417">
    <property type="entry name" value="P-loop_NTPase"/>
</dbReference>
<reference evidence="2" key="1">
    <citation type="submission" date="2018-11" db="EMBL/GenBank/DDBJ databases">
        <authorList>
            <person name="Alioto T."/>
            <person name="Alioto T."/>
        </authorList>
    </citation>
    <scope>NUCLEOTIDE SEQUENCE</scope>
</reference>
<accession>A0A8B6EYM3</accession>
<organism evidence="2 3">
    <name type="scientific">Mytilus galloprovincialis</name>
    <name type="common">Mediterranean mussel</name>
    <dbReference type="NCBI Taxonomy" id="29158"/>
    <lineage>
        <taxon>Eukaryota</taxon>
        <taxon>Metazoa</taxon>
        <taxon>Spiralia</taxon>
        <taxon>Lophotrochozoa</taxon>
        <taxon>Mollusca</taxon>
        <taxon>Bivalvia</taxon>
        <taxon>Autobranchia</taxon>
        <taxon>Pteriomorphia</taxon>
        <taxon>Mytilida</taxon>
        <taxon>Mytiloidea</taxon>
        <taxon>Mytilidae</taxon>
        <taxon>Mytilinae</taxon>
        <taxon>Mytilus</taxon>
    </lineage>
</organism>
<dbReference type="PANTHER" id="PTHR47642:SF3">
    <property type="entry name" value="ATP-DEPENDENT DNA HELICASE"/>
    <property type="match status" value="1"/>
</dbReference>
<evidence type="ECO:0000313" key="2">
    <source>
        <dbReference type="EMBL" id="VDI40819.1"/>
    </source>
</evidence>
<dbReference type="AlphaFoldDB" id="A0A8B6EYM3"/>
<sequence>MLKQCIGSGTDEALHIYATNNEINIHNNDMVIKLSSEPKLIEAQDFEKNKATGKLRKKTAHFSQTDICLPTSILLAEGARVMLKKNEAVNDGLVNGVMGTIVSIAEFLEGSLPNVIFINFDNERVGKNAKIQKTINGKRCVGLEPSIEDIPFKNGTRKQFPLQLAWACTVHKVQGLTVSQAVVDLNKCFTYGQAYVALSRVTTKEGLHILPIDDKKLGLRAHKNDLVANSDCKDADYVCLTETWLESSSDHVYLPNYDLYHQPRSAAYTPTNSVFKNLQAMGHGGVGVYVKTDSEYENCNITVENLECMTFRIPTMNVLVATIYRTQKYQIGIFLKTFISFVNKLTELSNNIIVLGDFNQDILKGERSILDYMTSKGFQQLVEEATTEGGTLIDHVYVKGCSKVEVKGIPTYYSYHDAVSVMLKDSR</sequence>
<comment type="caution">
    <text evidence="2">The sequence shown here is derived from an EMBL/GenBank/DDBJ whole genome shotgun (WGS) entry which is preliminary data.</text>
</comment>
<dbReference type="SUPFAM" id="SSF52540">
    <property type="entry name" value="P-loop containing nucleoside triphosphate hydrolases"/>
    <property type="match status" value="1"/>
</dbReference>
<dbReference type="CDD" id="cd18809">
    <property type="entry name" value="SF1_C_RecD"/>
    <property type="match status" value="1"/>
</dbReference>
<feature type="domain" description="Endonuclease/exonuclease/phosphatase" evidence="1">
    <location>
        <begin position="234"/>
        <end position="403"/>
    </location>
</feature>